<dbReference type="Proteomes" id="UP000662857">
    <property type="component" value="Chromosome"/>
</dbReference>
<keyword evidence="4" id="KW-1185">Reference proteome</keyword>
<sequence length="575" mass="60548">MIESMEPASSAPPPAAAGSWPGAGSTGAAGEFPTDLETLAPGPELARLLASIDRREISERDRVRLLQARQRLISHLQAELMADLTAITWEDQPEPDGSGRYAWAETEIACALRWTSMAAGRRLAQAQEIIEKFPAVGAALSQGSIDLPRALVITELVEPLPDRALARTFVERVIDRAGQWTTGQLRARLRALLLAADPAWAQRRATAAVRGRRVEVRDNEDGSGDLWGRSLPPRDVAMVWERLSAIATAAKGAGDHRSVDQLRADAMVDLLAGEGVALGGPVGRHHGGLPVPDGDPGDPGPITHRSHHDRPPGDGLPEPGLPNPEVPDHGLPDHGLWDEIVWPAVLPEPPPEASPEWIIDSAVAAAGRPGAGTDAAAAGAGAGAGAPDWSVTPTALPGPRAGVVELQVPLTTLIGLTELPGHLRGFGPVIADIARHVAAEQRAGSWRYSLLNDLGEVVCHGPVRARPAASRRPSTSVAALVRARNPTCVAPGCRRPAQGCDLDHTVAWAQGGASTADNLGPLCRRHHRFKDHGGADLIQPTPGVFGWTTPRGLQYVTTPEPAIPDGLVPYRAGAP</sequence>
<proteinExistence type="predicted"/>
<dbReference type="InterPro" id="IPR003870">
    <property type="entry name" value="DUF222"/>
</dbReference>
<evidence type="ECO:0000313" key="3">
    <source>
        <dbReference type="EMBL" id="QSB16576.1"/>
    </source>
</evidence>
<dbReference type="AlphaFoldDB" id="A0A895YPC6"/>
<feature type="region of interest" description="Disordered" evidence="1">
    <location>
        <begin position="279"/>
        <end position="334"/>
    </location>
</feature>
<accession>A0A895YPC6</accession>
<dbReference type="InterPro" id="IPR003615">
    <property type="entry name" value="HNH_nuc"/>
</dbReference>
<dbReference type="Gene3D" id="1.10.30.50">
    <property type="match status" value="1"/>
</dbReference>
<reference evidence="3" key="1">
    <citation type="submission" date="2021-02" db="EMBL/GenBank/DDBJ databases">
        <title>Natrosporangium hydrolyticum gen. nov., sp. nov, a haloalkaliphilic actinobacterium from a soda solonchak soil.</title>
        <authorList>
            <person name="Sorokin D.Y."/>
            <person name="Khijniak T.V."/>
            <person name="Zakharycheva A.P."/>
            <person name="Boueva O.V."/>
            <person name="Ariskina E.V."/>
            <person name="Hahnke R.L."/>
            <person name="Bunk B."/>
            <person name="Sproer C."/>
            <person name="Schumann P."/>
            <person name="Evtushenko L.I."/>
            <person name="Kublanov I.V."/>
        </authorList>
    </citation>
    <scope>NUCLEOTIDE SEQUENCE</scope>
    <source>
        <strain evidence="3">DSM 106523</strain>
    </source>
</reference>
<dbReference type="RefSeq" id="WP_239678801.1">
    <property type="nucleotide sequence ID" value="NZ_CP070499.1"/>
</dbReference>
<dbReference type="SMART" id="SM00507">
    <property type="entry name" value="HNHc"/>
    <property type="match status" value="1"/>
</dbReference>
<organism evidence="3 4">
    <name type="scientific">Natronosporangium hydrolyticum</name>
    <dbReference type="NCBI Taxonomy" id="2811111"/>
    <lineage>
        <taxon>Bacteria</taxon>
        <taxon>Bacillati</taxon>
        <taxon>Actinomycetota</taxon>
        <taxon>Actinomycetes</taxon>
        <taxon>Micromonosporales</taxon>
        <taxon>Micromonosporaceae</taxon>
        <taxon>Natronosporangium</taxon>
    </lineage>
</organism>
<dbReference type="Pfam" id="PF02720">
    <property type="entry name" value="DUF222"/>
    <property type="match status" value="1"/>
</dbReference>
<dbReference type="CDD" id="cd00085">
    <property type="entry name" value="HNHc"/>
    <property type="match status" value="1"/>
</dbReference>
<evidence type="ECO:0000259" key="2">
    <source>
        <dbReference type="SMART" id="SM00507"/>
    </source>
</evidence>
<evidence type="ECO:0000313" key="4">
    <source>
        <dbReference type="Proteomes" id="UP000662857"/>
    </source>
</evidence>
<evidence type="ECO:0000256" key="1">
    <source>
        <dbReference type="SAM" id="MobiDB-lite"/>
    </source>
</evidence>
<protein>
    <submittedName>
        <fullName evidence="3">DUF222 domain-containing protein</fullName>
    </submittedName>
</protein>
<name>A0A895YPC6_9ACTN</name>
<dbReference type="EMBL" id="CP070499">
    <property type="protein sequence ID" value="QSB16576.1"/>
    <property type="molecule type" value="Genomic_DNA"/>
</dbReference>
<dbReference type="KEGG" id="nhy:JQS43_10030"/>
<gene>
    <name evidence="3" type="ORF">JQS43_10030</name>
</gene>
<feature type="region of interest" description="Disordered" evidence="1">
    <location>
        <begin position="1"/>
        <end position="38"/>
    </location>
</feature>
<feature type="compositionally biased region" description="Low complexity" evidence="1">
    <location>
        <begin position="16"/>
        <end position="30"/>
    </location>
</feature>
<feature type="domain" description="HNH nuclease" evidence="2">
    <location>
        <begin position="476"/>
        <end position="528"/>
    </location>
</feature>